<dbReference type="OMA" id="HELKASM"/>
<dbReference type="GO" id="GO:0009097">
    <property type="term" value="P:isoleucine biosynthetic process"/>
    <property type="evidence" value="ECO:0007669"/>
    <property type="project" value="TreeGrafter"/>
</dbReference>
<dbReference type="Gene3D" id="3.40.50.1100">
    <property type="match status" value="2"/>
</dbReference>
<evidence type="ECO:0000256" key="5">
    <source>
        <dbReference type="ARBA" id="ARBA00023239"/>
    </source>
</evidence>
<keyword evidence="5" id="KW-0456">Lyase</keyword>
<dbReference type="STRING" id="985895.E4ZHR6"/>
<dbReference type="eggNOG" id="KOG1250">
    <property type="taxonomic scope" value="Eukaryota"/>
</dbReference>
<evidence type="ECO:0000256" key="4">
    <source>
        <dbReference type="ARBA" id="ARBA00022898"/>
    </source>
</evidence>
<dbReference type="HOGENOM" id="CLU_021152_3_2_1"/>
<evidence type="ECO:0000313" key="9">
    <source>
        <dbReference type="Proteomes" id="UP000002668"/>
    </source>
</evidence>
<dbReference type="InterPro" id="IPR036052">
    <property type="entry name" value="TrpB-like_PALP_sf"/>
</dbReference>
<comment type="similarity">
    <text evidence="2">Belongs to the serine/threonine dehydratase family.</text>
</comment>
<dbReference type="GO" id="GO:0006567">
    <property type="term" value="P:L-threonine catabolic process"/>
    <property type="evidence" value="ECO:0007669"/>
    <property type="project" value="TreeGrafter"/>
</dbReference>
<dbReference type="PANTHER" id="PTHR48078:SF2">
    <property type="entry name" value="CATABOLIC L-SERINE_THREONINE DEHYDRATASE"/>
    <property type="match status" value="1"/>
</dbReference>
<comment type="catalytic activity">
    <reaction evidence="6">
        <text>L-serine = pyruvate + NH4(+)</text>
        <dbReference type="Rhea" id="RHEA:19169"/>
        <dbReference type="ChEBI" id="CHEBI:15361"/>
        <dbReference type="ChEBI" id="CHEBI:28938"/>
        <dbReference type="ChEBI" id="CHEBI:33384"/>
        <dbReference type="EC" id="4.3.1.17"/>
    </reaction>
</comment>
<evidence type="ECO:0000313" key="8">
    <source>
        <dbReference type="EMBL" id="CBX90899.1"/>
    </source>
</evidence>
<evidence type="ECO:0000256" key="2">
    <source>
        <dbReference type="ARBA" id="ARBA00010869"/>
    </source>
</evidence>
<sequence length="238" mass="25412">MSTTAYMIAKIRAAGAEQVIQHGNSWVEADDYLRHTLIPAALEKGEEAIYVPPFDDRKVWDGNATMIQEVFEQLGPDASPPDALICSVGGGGLFCGIMQGLESAGYPHLQVLAVETEGAHSLALSLQEGKLSTLPAITSIATSLGARTVAAQAFAYAQRESVRSVVLSDEVAKEGCVRFADDERIMVEPACGVSLALCYQGRLRKLLPHLRESSRVVITVCGGSNITAKMLGDWSSSM</sequence>
<keyword evidence="4" id="KW-0663">Pyridoxal phosphate</keyword>
<feature type="domain" description="Tryptophan synthase beta chain-like PALP" evidence="7">
    <location>
        <begin position="3"/>
        <end position="222"/>
    </location>
</feature>
<dbReference type="InParanoid" id="E4ZHR6"/>
<reference evidence="9" key="1">
    <citation type="journal article" date="2011" name="Nat. Commun.">
        <title>Effector diversification within compartments of the Leptosphaeria maculans genome affected by Repeat-Induced Point mutations.</title>
        <authorList>
            <person name="Rouxel T."/>
            <person name="Grandaubert J."/>
            <person name="Hane J.K."/>
            <person name="Hoede C."/>
            <person name="van de Wouw A.P."/>
            <person name="Couloux A."/>
            <person name="Dominguez V."/>
            <person name="Anthouard V."/>
            <person name="Bally P."/>
            <person name="Bourras S."/>
            <person name="Cozijnsen A.J."/>
            <person name="Ciuffetti L.M."/>
            <person name="Degrave A."/>
            <person name="Dilmaghani A."/>
            <person name="Duret L."/>
            <person name="Fudal I."/>
            <person name="Goodwin S.B."/>
            <person name="Gout L."/>
            <person name="Glaser N."/>
            <person name="Linglin J."/>
            <person name="Kema G.H.J."/>
            <person name="Lapalu N."/>
            <person name="Lawrence C.B."/>
            <person name="May K."/>
            <person name="Meyer M."/>
            <person name="Ollivier B."/>
            <person name="Poulain J."/>
            <person name="Schoch C.L."/>
            <person name="Simon A."/>
            <person name="Spatafora J.W."/>
            <person name="Stachowiak A."/>
            <person name="Turgeon B.G."/>
            <person name="Tyler B.M."/>
            <person name="Vincent D."/>
            <person name="Weissenbach J."/>
            <person name="Amselem J."/>
            <person name="Quesneville H."/>
            <person name="Oliver R.P."/>
            <person name="Wincker P."/>
            <person name="Balesdent M.-H."/>
            <person name="Howlett B.J."/>
        </authorList>
    </citation>
    <scope>NUCLEOTIDE SEQUENCE [LARGE SCALE GENOMIC DNA]</scope>
    <source>
        <strain evidence="9">JN3 / isolate v23.1.3 / race Av1-4-5-6-7-8</strain>
    </source>
</reference>
<organism evidence="9">
    <name type="scientific">Leptosphaeria maculans (strain JN3 / isolate v23.1.3 / race Av1-4-5-6-7-8)</name>
    <name type="common">Blackleg fungus</name>
    <name type="synonym">Phoma lingam</name>
    <dbReference type="NCBI Taxonomy" id="985895"/>
    <lineage>
        <taxon>Eukaryota</taxon>
        <taxon>Fungi</taxon>
        <taxon>Dikarya</taxon>
        <taxon>Ascomycota</taxon>
        <taxon>Pezizomycotina</taxon>
        <taxon>Dothideomycetes</taxon>
        <taxon>Pleosporomycetidae</taxon>
        <taxon>Pleosporales</taxon>
        <taxon>Pleosporineae</taxon>
        <taxon>Leptosphaeriaceae</taxon>
        <taxon>Plenodomus</taxon>
        <taxon>Plenodomus lingam/Leptosphaeria maculans species complex</taxon>
    </lineage>
</organism>
<dbReference type="VEuPathDB" id="FungiDB:LEMA_P059330.1"/>
<evidence type="ECO:0000256" key="6">
    <source>
        <dbReference type="ARBA" id="ARBA00049406"/>
    </source>
</evidence>
<dbReference type="PANTHER" id="PTHR48078">
    <property type="entry name" value="THREONINE DEHYDRATASE, MITOCHONDRIAL-RELATED"/>
    <property type="match status" value="1"/>
</dbReference>
<evidence type="ECO:0000259" key="7">
    <source>
        <dbReference type="Pfam" id="PF00291"/>
    </source>
</evidence>
<dbReference type="GO" id="GO:0003941">
    <property type="term" value="F:L-serine ammonia-lyase activity"/>
    <property type="evidence" value="ECO:0007669"/>
    <property type="project" value="UniProtKB-EC"/>
</dbReference>
<accession>E4ZHR6</accession>
<dbReference type="GO" id="GO:0004794">
    <property type="term" value="F:threonine deaminase activity"/>
    <property type="evidence" value="ECO:0007669"/>
    <property type="project" value="TreeGrafter"/>
</dbReference>
<proteinExistence type="inferred from homology"/>
<dbReference type="AlphaFoldDB" id="E4ZHR6"/>
<keyword evidence="9" id="KW-1185">Reference proteome</keyword>
<dbReference type="GO" id="GO:0006565">
    <property type="term" value="P:L-serine catabolic process"/>
    <property type="evidence" value="ECO:0007669"/>
    <property type="project" value="TreeGrafter"/>
</dbReference>
<gene>
    <name evidence="8" type="ORF">LEMA_P059330.1</name>
</gene>
<evidence type="ECO:0000256" key="3">
    <source>
        <dbReference type="ARBA" id="ARBA00012093"/>
    </source>
</evidence>
<dbReference type="Pfam" id="PF00291">
    <property type="entry name" value="PALP"/>
    <property type="match status" value="1"/>
</dbReference>
<dbReference type="OrthoDB" id="7773036at2759"/>
<dbReference type="EC" id="4.3.1.17" evidence="3"/>
<protein>
    <recommendedName>
        <fullName evidence="3">L-serine ammonia-lyase</fullName>
        <ecNumber evidence="3">4.3.1.17</ecNumber>
    </recommendedName>
</protein>
<dbReference type="SUPFAM" id="SSF53686">
    <property type="entry name" value="Tryptophan synthase beta subunit-like PLP-dependent enzymes"/>
    <property type="match status" value="1"/>
</dbReference>
<dbReference type="Proteomes" id="UP000002668">
    <property type="component" value="Genome"/>
</dbReference>
<dbReference type="EMBL" id="FP929065">
    <property type="protein sequence ID" value="CBX90899.1"/>
    <property type="molecule type" value="Genomic_DNA"/>
</dbReference>
<evidence type="ECO:0000256" key="1">
    <source>
        <dbReference type="ARBA" id="ARBA00001933"/>
    </source>
</evidence>
<name>E4ZHR6_LEPMJ</name>
<dbReference type="InterPro" id="IPR001926">
    <property type="entry name" value="TrpB-like_PALP"/>
</dbReference>
<comment type="cofactor">
    <cofactor evidence="1">
        <name>pyridoxal 5'-phosphate</name>
        <dbReference type="ChEBI" id="CHEBI:597326"/>
    </cofactor>
</comment>
<dbReference type="InterPro" id="IPR050147">
    <property type="entry name" value="Ser/Thr_Dehydratase"/>
</dbReference>